<feature type="coiled-coil region" evidence="5">
    <location>
        <begin position="27"/>
        <end position="138"/>
    </location>
</feature>
<protein>
    <recommendedName>
        <fullName evidence="2">Coiled-coil domain-containing protein 39</fullName>
    </recommendedName>
</protein>
<dbReference type="PANTHER" id="PTHR18962:SF0">
    <property type="entry name" value="COILED-COIL DOMAIN-CONTAINING PROTEIN 39"/>
    <property type="match status" value="1"/>
</dbReference>
<dbReference type="InterPro" id="IPR033290">
    <property type="entry name" value="CCDC39"/>
</dbReference>
<reference evidence="6" key="1">
    <citation type="submission" date="2015-12" db="EMBL/GenBank/DDBJ databases">
        <title>De novo transcriptome assembly of four potential Pierce s Disease insect vectors from Arizona vineyards.</title>
        <authorList>
            <person name="Tassone E.E."/>
        </authorList>
    </citation>
    <scope>NUCLEOTIDE SEQUENCE</scope>
</reference>
<organism evidence="6">
    <name type="scientific">Clastoptera arizonana</name>
    <name type="common">Arizona spittle bug</name>
    <dbReference type="NCBI Taxonomy" id="38151"/>
    <lineage>
        <taxon>Eukaryota</taxon>
        <taxon>Metazoa</taxon>
        <taxon>Ecdysozoa</taxon>
        <taxon>Arthropoda</taxon>
        <taxon>Hexapoda</taxon>
        <taxon>Insecta</taxon>
        <taxon>Pterygota</taxon>
        <taxon>Neoptera</taxon>
        <taxon>Paraneoptera</taxon>
        <taxon>Hemiptera</taxon>
        <taxon>Auchenorrhyncha</taxon>
        <taxon>Cercopoidea</taxon>
        <taxon>Clastopteridae</taxon>
        <taxon>Clastoptera</taxon>
    </lineage>
</organism>
<dbReference type="GO" id="GO:0036159">
    <property type="term" value="P:inner dynein arm assembly"/>
    <property type="evidence" value="ECO:0007669"/>
    <property type="project" value="InterPro"/>
</dbReference>
<name>A0A1B6CNY0_9HEMI</name>
<evidence type="ECO:0000256" key="4">
    <source>
        <dbReference type="ARBA" id="ARBA00045182"/>
    </source>
</evidence>
<proteinExistence type="inferred from homology"/>
<dbReference type="GO" id="GO:0005576">
    <property type="term" value="C:extracellular region"/>
    <property type="evidence" value="ECO:0007669"/>
    <property type="project" value="GOC"/>
</dbReference>
<feature type="non-terminal residue" evidence="6">
    <location>
        <position position="470"/>
    </location>
</feature>
<gene>
    <name evidence="6" type="ORF">g.40267</name>
</gene>
<sequence>MSRTFSDILKEIGWTDGLHLPVANDSNKKLQNEIEKMLHHKADLIVQLESVNENLTILNKQVKDVRDEMNLNQELRVAHKNQVDTEFSMLKESEFKLSKTQQEIRSMEKEIKYIEEKNKEYEAEIKQLTKKLNQLKETLGWGEEARLAWEEDLVRGERDNNLLLLYKLEDDAKFKDLELKRQRLKAEVKERNAILTKDMNEISNMENQLEQVSSLFRHMHSERANVLHHWDEAINILKQRDTSINSVLLEIKKIRNDSANMTSILNDNKKLYETQISNNEEIKKQLDEVNDKASAQRHKNAESFKTVQEIRSELTSIRGALSELNNNLNTQRNRNKQISNEVIQKKDLCNSVENEVEELKEKLENLSKEALTANQQTKEIEKILQSLEQKKSAMTLKLGKLRNKVYEKNQELLKLQEISSLQEHELQRSTNKQAFIKRATDIDKAIMVKEQVLYKLEMELVEMERKLAHL</sequence>
<dbReference type="PANTHER" id="PTHR18962">
    <property type="entry name" value="COILED-COIL DOMAIN-CONTAINING PROTEIN 39"/>
    <property type="match status" value="1"/>
</dbReference>
<feature type="coiled-coil region" evidence="5">
    <location>
        <begin position="272"/>
        <end position="404"/>
    </location>
</feature>
<feature type="coiled-coil region" evidence="5">
    <location>
        <begin position="174"/>
        <end position="215"/>
    </location>
</feature>
<accession>A0A1B6CNY0</accession>
<comment type="function">
    <text evidence="4">Required for assembly of dynein regulatory complex (DRC) and inner dynein arm (IDA) complexes, which are responsible for ciliary beat regulation, thereby playing a central role in motility in cilia and flagella. Probably acts together with CCDC40 to form a molecular ruler that determines the 96 nanometer (nm) repeat length and arrangements of components in cilia and flagella. Not required for outer dynein arm complexes assembly.</text>
</comment>
<evidence type="ECO:0000256" key="2">
    <source>
        <dbReference type="ARBA" id="ARBA00016725"/>
    </source>
</evidence>
<dbReference type="AlphaFoldDB" id="A0A1B6CNY0"/>
<evidence type="ECO:0000256" key="1">
    <source>
        <dbReference type="ARBA" id="ARBA00005805"/>
    </source>
</evidence>
<comment type="similarity">
    <text evidence="1">Belongs to the CCDC39 family.</text>
</comment>
<dbReference type="GO" id="GO:0060287">
    <property type="term" value="P:epithelial cilium movement involved in determination of left/right asymmetry"/>
    <property type="evidence" value="ECO:0007669"/>
    <property type="project" value="TreeGrafter"/>
</dbReference>
<evidence type="ECO:0000256" key="3">
    <source>
        <dbReference type="ARBA" id="ARBA00023054"/>
    </source>
</evidence>
<dbReference type="GO" id="GO:0005930">
    <property type="term" value="C:axoneme"/>
    <property type="evidence" value="ECO:0007669"/>
    <property type="project" value="InterPro"/>
</dbReference>
<keyword evidence="3 5" id="KW-0175">Coiled coil</keyword>
<dbReference type="GO" id="GO:0060285">
    <property type="term" value="P:cilium-dependent cell motility"/>
    <property type="evidence" value="ECO:0007669"/>
    <property type="project" value="TreeGrafter"/>
</dbReference>
<dbReference type="Pfam" id="PF24161">
    <property type="entry name" value="CCDC39"/>
    <property type="match status" value="1"/>
</dbReference>
<dbReference type="EMBL" id="GEDC01022247">
    <property type="protein sequence ID" value="JAS15051.1"/>
    <property type="molecule type" value="Transcribed_RNA"/>
</dbReference>
<evidence type="ECO:0000313" key="6">
    <source>
        <dbReference type="EMBL" id="JAS15051.1"/>
    </source>
</evidence>
<evidence type="ECO:0000256" key="5">
    <source>
        <dbReference type="SAM" id="Coils"/>
    </source>
</evidence>